<dbReference type="EMBL" id="LIAE01009968">
    <property type="protein sequence ID" value="PAV67264.1"/>
    <property type="molecule type" value="Genomic_DNA"/>
</dbReference>
<keyword evidence="3" id="KW-1185">Reference proteome</keyword>
<proteinExistence type="predicted"/>
<name>A0A2A2K039_9BILA</name>
<dbReference type="Proteomes" id="UP000218231">
    <property type="component" value="Unassembled WGS sequence"/>
</dbReference>
<organism evidence="2 3">
    <name type="scientific">Diploscapter pachys</name>
    <dbReference type="NCBI Taxonomy" id="2018661"/>
    <lineage>
        <taxon>Eukaryota</taxon>
        <taxon>Metazoa</taxon>
        <taxon>Ecdysozoa</taxon>
        <taxon>Nematoda</taxon>
        <taxon>Chromadorea</taxon>
        <taxon>Rhabditida</taxon>
        <taxon>Rhabditina</taxon>
        <taxon>Rhabditomorpha</taxon>
        <taxon>Rhabditoidea</taxon>
        <taxon>Rhabditidae</taxon>
        <taxon>Diploscapter</taxon>
    </lineage>
</organism>
<reference evidence="2 3" key="1">
    <citation type="journal article" date="2017" name="Curr. Biol.">
        <title>Genome architecture and evolution of a unichromosomal asexual nematode.</title>
        <authorList>
            <person name="Fradin H."/>
            <person name="Zegar C."/>
            <person name="Gutwein M."/>
            <person name="Lucas J."/>
            <person name="Kovtun M."/>
            <person name="Corcoran D."/>
            <person name="Baugh L.R."/>
            <person name="Kiontke K."/>
            <person name="Gunsalus K."/>
            <person name="Fitch D.H."/>
            <person name="Piano F."/>
        </authorList>
    </citation>
    <scope>NUCLEOTIDE SEQUENCE [LARGE SCALE GENOMIC DNA]</scope>
    <source>
        <strain evidence="2">PF1309</strain>
    </source>
</reference>
<feature type="compositionally biased region" description="Polar residues" evidence="1">
    <location>
        <begin position="134"/>
        <end position="144"/>
    </location>
</feature>
<feature type="region of interest" description="Disordered" evidence="1">
    <location>
        <begin position="14"/>
        <end position="43"/>
    </location>
</feature>
<evidence type="ECO:0000313" key="3">
    <source>
        <dbReference type="Proteomes" id="UP000218231"/>
    </source>
</evidence>
<evidence type="ECO:0000256" key="1">
    <source>
        <dbReference type="SAM" id="MobiDB-lite"/>
    </source>
</evidence>
<dbReference type="AlphaFoldDB" id="A0A2A2K039"/>
<feature type="region of interest" description="Disordered" evidence="1">
    <location>
        <begin position="120"/>
        <end position="168"/>
    </location>
</feature>
<accession>A0A2A2K039</accession>
<protein>
    <submittedName>
        <fullName evidence="2">Uncharacterized protein</fullName>
    </submittedName>
</protein>
<sequence length="350" mass="39997">MNFQNKFHFHLDANHTSNNAGPNTSHNTSNAMPSKPEPSSSGLGAQLSDYDRLVFTICGLKDRDANLHEFADVMASNLGPVESEFYVKMAYDAMRSMLHDRFTSCGNALIIYIKGLSPKASHQTPQTSRRHQEATTTPIATNGTAKKRKLSKVKPADDSDDEEPPMNKRKQLFEGYPYHFYFLTPIQDARMEDMVIVHPDLRMGNIRAAIIEATQNQSSIFQRITDVIRKVLVSILNQIIPFNCDRKYTLSRKNRGDTIRFPPTVSDKITLGIIRSIKLFPHAVEMGYTDEMKISSQIWTVLVRTILNELLRESPMRRQNKKKCSFRFMNAEEHAHMLNVDARAKEANWY</sequence>
<comment type="caution">
    <text evidence="2">The sequence shown here is derived from an EMBL/GenBank/DDBJ whole genome shotgun (WGS) entry which is preliminary data.</text>
</comment>
<evidence type="ECO:0000313" key="2">
    <source>
        <dbReference type="EMBL" id="PAV67264.1"/>
    </source>
</evidence>
<gene>
    <name evidence="2" type="ORF">WR25_00271</name>
</gene>